<gene>
    <name evidence="1" type="ORF">MET9862_00399</name>
</gene>
<accession>A0A509E8L7</accession>
<organism evidence="1 2">
    <name type="scientific">Methylobacterium symbioticum</name>
    <dbReference type="NCBI Taxonomy" id="2584084"/>
    <lineage>
        <taxon>Bacteria</taxon>
        <taxon>Pseudomonadati</taxon>
        <taxon>Pseudomonadota</taxon>
        <taxon>Alphaproteobacteria</taxon>
        <taxon>Hyphomicrobiales</taxon>
        <taxon>Methylobacteriaceae</taxon>
        <taxon>Methylobacterium</taxon>
    </lineage>
</organism>
<sequence length="173" mass="18657">MSLSLYNVSVPVFTRGLTILSTLLAKAEAHASETGEPLASYVEARLAPDMLTLAGQVQRASDTAKFGGARLTGASAPSFADDETTFDQLRERCSRTITYLGTLPPPAFEGSEARPVTFGGGTSKQTLPAERYVLQFALPNFFFHVTTAYDILRHKGVSVGKRDYLGPFDETSS</sequence>
<reference evidence="1 2" key="1">
    <citation type="submission" date="2019-06" db="EMBL/GenBank/DDBJ databases">
        <authorList>
            <person name="Rodrigo-Torres L."/>
            <person name="Arahal R. D."/>
            <person name="Lucena T."/>
        </authorList>
    </citation>
    <scope>NUCLEOTIDE SEQUENCE [LARGE SCALE GENOMIC DNA]</scope>
    <source>
        <strain evidence="1 2">SB0023/3</strain>
    </source>
</reference>
<dbReference type="InterPro" id="IPR018531">
    <property type="entry name" value="DUF1993"/>
</dbReference>
<dbReference type="PANTHER" id="PTHR36922:SF1">
    <property type="entry name" value="DUF1993 DOMAIN-CONTAINING PROTEIN"/>
    <property type="match status" value="1"/>
</dbReference>
<evidence type="ECO:0008006" key="3">
    <source>
        <dbReference type="Google" id="ProtNLM"/>
    </source>
</evidence>
<dbReference type="OrthoDB" id="338237at2"/>
<dbReference type="Proteomes" id="UP000410984">
    <property type="component" value="Unassembled WGS sequence"/>
</dbReference>
<proteinExistence type="predicted"/>
<protein>
    <recommendedName>
        <fullName evidence="3">DUF1993 domain-containing protein</fullName>
    </recommendedName>
</protein>
<dbReference type="RefSeq" id="WP_142581433.1">
    <property type="nucleotide sequence ID" value="NZ_CABFPH010000003.1"/>
</dbReference>
<evidence type="ECO:0000313" key="1">
    <source>
        <dbReference type="EMBL" id="VUD69839.1"/>
    </source>
</evidence>
<dbReference type="Pfam" id="PF09351">
    <property type="entry name" value="DUF1993"/>
    <property type="match status" value="1"/>
</dbReference>
<dbReference type="InterPro" id="IPR034660">
    <property type="entry name" value="DinB/YfiT-like"/>
</dbReference>
<evidence type="ECO:0000313" key="2">
    <source>
        <dbReference type="Proteomes" id="UP000410984"/>
    </source>
</evidence>
<dbReference type="AlphaFoldDB" id="A0A509E8L7"/>
<name>A0A509E8L7_9HYPH</name>
<keyword evidence="2" id="KW-1185">Reference proteome</keyword>
<dbReference type="PANTHER" id="PTHR36922">
    <property type="entry name" value="BLL2446 PROTEIN"/>
    <property type="match status" value="1"/>
</dbReference>
<dbReference type="SUPFAM" id="SSF109854">
    <property type="entry name" value="DinB/YfiT-like putative metalloenzymes"/>
    <property type="match status" value="1"/>
</dbReference>
<dbReference type="EMBL" id="CABFPH010000003">
    <property type="protein sequence ID" value="VUD69839.1"/>
    <property type="molecule type" value="Genomic_DNA"/>
</dbReference>
<dbReference type="Gene3D" id="1.20.120.450">
    <property type="entry name" value="dinb family like domain"/>
    <property type="match status" value="1"/>
</dbReference>